<dbReference type="CDD" id="cd12912">
    <property type="entry name" value="PDC2_MCP_like"/>
    <property type="match status" value="1"/>
</dbReference>
<dbReference type="InterPro" id="IPR029787">
    <property type="entry name" value="Nucleotide_cyclase"/>
</dbReference>
<evidence type="ECO:0000256" key="1">
    <source>
        <dbReference type="SAM" id="Phobius"/>
    </source>
</evidence>
<feature type="transmembrane region" description="Helical" evidence="1">
    <location>
        <begin position="12"/>
        <end position="33"/>
    </location>
</feature>
<keyword evidence="1" id="KW-1133">Transmembrane helix</keyword>
<evidence type="ECO:0000313" key="4">
    <source>
        <dbReference type="EMBL" id="MTT75172.1"/>
    </source>
</evidence>
<sequence>MNFEKILQKPFLIAVFVFNIILFGVIVFLLGYVQNLLDNDSRNNLEEIVSQNKNVITSKLLLDLNRLDIISSKISDGLKNKNITQEAELNKFLEDYSKNSIDDSLFLANKDGIAYVEKRIPIDISGRRYFKLAIDGISNISERTISRINGEYIFVGSVPLYYDNKIIGTIQKIYTEKQMNELFAASLFSSKGYMYVINSEGYIILHTKHINCALKSDNYFRDVYEYGNAEAVRKMKEDIKANKSGFMENVVNGEKTFSAYTPIEQVHDWYLVTSVPTDVIAENGNVVMKIFYMVMVALVLIFLVSICYFAWNKRRQKRTLEKIAFVDNVTGGNTYNKFLVDVQELLNKGTDKQFYVLNFDVDNFKYINNFYGFACGDKILRQIYNSVNSWMQPGETAARISGDQFVCLLLDADEKRIESLFSSIRGITEENLMLHFSAGVYIIKDYSENLNLMVDKASVAAQTIKGVLNQHVVYYSKQFDDQTARNEELKRDLKLAIKNDEFVAFYQPKVDINSGKLVGAEALIRWQTKDNRLIPPGDFIPLSEKTGLVTDLDMIVFEKVLAFLRRSLDEGIECVPISVNFSRLHFANESFLPTLLQTMERYQVPAHLIELELTESAIFDNFSIIYDFTEKVREYGVAVAMDDFGSGYSSLNMLKDLAIDTLKIDRAFLEEAADNEKRNIIFVSVVEMARKLNISLVVEGVETGENVSLMRECGCNIAQGYYFARPMEESKFAELFREGKLC</sequence>
<dbReference type="GO" id="GO:0071111">
    <property type="term" value="F:cyclic-guanylate-specific phosphodiesterase activity"/>
    <property type="evidence" value="ECO:0007669"/>
    <property type="project" value="InterPro"/>
</dbReference>
<dbReference type="Gene3D" id="3.20.20.450">
    <property type="entry name" value="EAL domain"/>
    <property type="match status" value="1"/>
</dbReference>
<name>A0A7X2XEH9_9FIRM</name>
<feature type="transmembrane region" description="Helical" evidence="1">
    <location>
        <begin position="290"/>
        <end position="311"/>
    </location>
</feature>
<dbReference type="Gene3D" id="3.30.450.20">
    <property type="entry name" value="PAS domain"/>
    <property type="match status" value="1"/>
</dbReference>
<evidence type="ECO:0000313" key="5">
    <source>
        <dbReference type="EMBL" id="MTU03304.1"/>
    </source>
</evidence>
<dbReference type="PROSITE" id="PS50883">
    <property type="entry name" value="EAL"/>
    <property type="match status" value="1"/>
</dbReference>
<comment type="caution">
    <text evidence="4">The sequence shown here is derived from an EMBL/GenBank/DDBJ whole genome shotgun (WGS) entry which is preliminary data.</text>
</comment>
<evidence type="ECO:0000313" key="7">
    <source>
        <dbReference type="Proteomes" id="UP000484547"/>
    </source>
</evidence>
<accession>A0A7X2XEH9</accession>
<dbReference type="SMART" id="SM00267">
    <property type="entry name" value="GGDEF"/>
    <property type="match status" value="1"/>
</dbReference>
<dbReference type="Gene3D" id="3.30.70.270">
    <property type="match status" value="1"/>
</dbReference>
<feature type="domain" description="EAL" evidence="2">
    <location>
        <begin position="486"/>
        <end position="740"/>
    </location>
</feature>
<gene>
    <name evidence="4" type="ORF">GMD11_02675</name>
    <name evidence="5" type="ORF">GMD18_02675</name>
</gene>
<dbReference type="NCBIfam" id="TIGR00254">
    <property type="entry name" value="GGDEF"/>
    <property type="match status" value="1"/>
</dbReference>
<dbReference type="SUPFAM" id="SSF55073">
    <property type="entry name" value="Nucleotide cyclase"/>
    <property type="match status" value="1"/>
</dbReference>
<dbReference type="PROSITE" id="PS50887">
    <property type="entry name" value="GGDEF"/>
    <property type="match status" value="1"/>
</dbReference>
<protein>
    <submittedName>
        <fullName evidence="4">EAL domain-containing protein</fullName>
    </submittedName>
</protein>
<dbReference type="AlphaFoldDB" id="A0A7X2XEH9"/>
<feature type="domain" description="GGDEF" evidence="3">
    <location>
        <begin position="352"/>
        <end position="477"/>
    </location>
</feature>
<dbReference type="EMBL" id="WNBM01000001">
    <property type="protein sequence ID" value="MTT75172.1"/>
    <property type="molecule type" value="Genomic_DNA"/>
</dbReference>
<dbReference type="OrthoDB" id="9759607at2"/>
<dbReference type="InterPro" id="IPR043128">
    <property type="entry name" value="Rev_trsase/Diguanyl_cyclase"/>
</dbReference>
<dbReference type="SUPFAM" id="SSF141868">
    <property type="entry name" value="EAL domain-like"/>
    <property type="match status" value="1"/>
</dbReference>
<dbReference type="InterPro" id="IPR050706">
    <property type="entry name" value="Cyclic-di-GMP_PDE-like"/>
</dbReference>
<dbReference type="PANTHER" id="PTHR33121:SF70">
    <property type="entry name" value="SIGNALING PROTEIN YKOW"/>
    <property type="match status" value="1"/>
</dbReference>
<dbReference type="Pfam" id="PF00563">
    <property type="entry name" value="EAL"/>
    <property type="match status" value="1"/>
</dbReference>
<dbReference type="InterPro" id="IPR001633">
    <property type="entry name" value="EAL_dom"/>
</dbReference>
<dbReference type="SMART" id="SM00052">
    <property type="entry name" value="EAL"/>
    <property type="match status" value="1"/>
</dbReference>
<dbReference type="PANTHER" id="PTHR33121">
    <property type="entry name" value="CYCLIC DI-GMP PHOSPHODIESTERASE PDEF"/>
    <property type="match status" value="1"/>
</dbReference>
<reference evidence="6 7" key="1">
    <citation type="journal article" date="2019" name="Nat. Med.">
        <title>A library of human gut bacterial isolates paired with longitudinal multiomics data enables mechanistic microbiome research.</title>
        <authorList>
            <person name="Poyet M."/>
            <person name="Groussin M."/>
            <person name="Gibbons S.M."/>
            <person name="Avila-Pacheco J."/>
            <person name="Jiang X."/>
            <person name="Kearney S.M."/>
            <person name="Perrotta A.R."/>
            <person name="Berdy B."/>
            <person name="Zhao S."/>
            <person name="Lieberman T.D."/>
            <person name="Swanson P.K."/>
            <person name="Smith M."/>
            <person name="Roesemann S."/>
            <person name="Alexander J.E."/>
            <person name="Rich S.A."/>
            <person name="Livny J."/>
            <person name="Vlamakis H."/>
            <person name="Clish C."/>
            <person name="Bullock K."/>
            <person name="Deik A."/>
            <person name="Scott J."/>
            <person name="Pierce K.A."/>
            <person name="Xavier R.J."/>
            <person name="Alm E.J."/>
        </authorList>
    </citation>
    <scope>NUCLEOTIDE SEQUENCE [LARGE SCALE GENOMIC DNA]</scope>
    <source>
        <strain evidence="4 7">BIOML-A13</strain>
        <strain evidence="5 6">BIOML-A3</strain>
    </source>
</reference>
<dbReference type="InterPro" id="IPR035919">
    <property type="entry name" value="EAL_sf"/>
</dbReference>
<proteinExistence type="predicted"/>
<dbReference type="InterPro" id="IPR000160">
    <property type="entry name" value="GGDEF_dom"/>
</dbReference>
<evidence type="ECO:0000313" key="6">
    <source>
        <dbReference type="Proteomes" id="UP000443070"/>
    </source>
</evidence>
<dbReference type="Proteomes" id="UP000443070">
    <property type="component" value="Unassembled WGS sequence"/>
</dbReference>
<dbReference type="CDD" id="cd01949">
    <property type="entry name" value="GGDEF"/>
    <property type="match status" value="1"/>
</dbReference>
<dbReference type="RefSeq" id="WP_155163611.1">
    <property type="nucleotide sequence ID" value="NZ_WNBG01000001.1"/>
</dbReference>
<dbReference type="Pfam" id="PF00990">
    <property type="entry name" value="GGDEF"/>
    <property type="match status" value="1"/>
</dbReference>
<keyword evidence="1" id="KW-0472">Membrane</keyword>
<dbReference type="CDD" id="cd01948">
    <property type="entry name" value="EAL"/>
    <property type="match status" value="1"/>
</dbReference>
<organism evidence="4 7">
    <name type="scientific">Phascolarctobacterium faecium</name>
    <dbReference type="NCBI Taxonomy" id="33025"/>
    <lineage>
        <taxon>Bacteria</taxon>
        <taxon>Bacillati</taxon>
        <taxon>Bacillota</taxon>
        <taxon>Negativicutes</taxon>
        <taxon>Acidaminococcales</taxon>
        <taxon>Acidaminococcaceae</taxon>
        <taxon>Phascolarctobacterium</taxon>
    </lineage>
</organism>
<dbReference type="EMBL" id="WNBW01000001">
    <property type="protein sequence ID" value="MTU03304.1"/>
    <property type="molecule type" value="Genomic_DNA"/>
</dbReference>
<keyword evidence="1" id="KW-0812">Transmembrane</keyword>
<evidence type="ECO:0000259" key="2">
    <source>
        <dbReference type="PROSITE" id="PS50883"/>
    </source>
</evidence>
<evidence type="ECO:0000259" key="3">
    <source>
        <dbReference type="PROSITE" id="PS50887"/>
    </source>
</evidence>
<keyword evidence="6" id="KW-1185">Reference proteome</keyword>
<dbReference type="Proteomes" id="UP000484547">
    <property type="component" value="Unassembled WGS sequence"/>
</dbReference>